<feature type="region of interest" description="Disordered" evidence="1">
    <location>
        <begin position="91"/>
        <end position="122"/>
    </location>
</feature>
<dbReference type="RefSeq" id="WP_310127366.1">
    <property type="nucleotide sequence ID" value="NZ_JAVDQV010000020.1"/>
</dbReference>
<dbReference type="EMBL" id="JAVDRP010000029">
    <property type="protein sequence ID" value="MDR6412983.1"/>
    <property type="molecule type" value="Genomic_DNA"/>
</dbReference>
<keyword evidence="3" id="KW-1185">Reference proteome</keyword>
<evidence type="ECO:0000313" key="2">
    <source>
        <dbReference type="EMBL" id="MDR6412983.1"/>
    </source>
</evidence>
<proteinExistence type="predicted"/>
<accession>A0ABU1M1V4</accession>
<organism evidence="2 3">
    <name type="scientific">Paraburkholderia terricola</name>
    <dbReference type="NCBI Taxonomy" id="169427"/>
    <lineage>
        <taxon>Bacteria</taxon>
        <taxon>Pseudomonadati</taxon>
        <taxon>Pseudomonadota</taxon>
        <taxon>Betaproteobacteria</taxon>
        <taxon>Burkholderiales</taxon>
        <taxon>Burkholderiaceae</taxon>
        <taxon>Paraburkholderia</taxon>
    </lineage>
</organism>
<sequence length="122" mass="13568">MSSRSEELVKDPEANGFSFTGWAVRLPDGRYIREWRILDPDAGIVPTDRDTEAMTLPTPRSAARLANNVQGDVAEVWESARERLICWGDRTPADRAANPVDREHGLANDDPETPDPTPGIDR</sequence>
<gene>
    <name evidence="2" type="ORF">J2804_006419</name>
</gene>
<dbReference type="Proteomes" id="UP001264340">
    <property type="component" value="Unassembled WGS sequence"/>
</dbReference>
<name>A0ABU1M1V4_9BURK</name>
<comment type="caution">
    <text evidence="2">The sequence shown here is derived from an EMBL/GenBank/DDBJ whole genome shotgun (WGS) entry which is preliminary data.</text>
</comment>
<evidence type="ECO:0000256" key="1">
    <source>
        <dbReference type="SAM" id="MobiDB-lite"/>
    </source>
</evidence>
<reference evidence="2 3" key="1">
    <citation type="submission" date="2023-07" db="EMBL/GenBank/DDBJ databases">
        <title>Sorghum-associated microbial communities from plants grown in Nebraska, USA.</title>
        <authorList>
            <person name="Schachtman D."/>
        </authorList>
    </citation>
    <scope>NUCLEOTIDE SEQUENCE [LARGE SCALE GENOMIC DNA]</scope>
    <source>
        <strain evidence="2 3">DS1316</strain>
    </source>
</reference>
<protein>
    <submittedName>
        <fullName evidence="2">Uncharacterized protein</fullName>
    </submittedName>
</protein>
<evidence type="ECO:0000313" key="3">
    <source>
        <dbReference type="Proteomes" id="UP001264340"/>
    </source>
</evidence>